<dbReference type="Proteomes" id="UP000005396">
    <property type="component" value="Unassembled WGS sequence"/>
</dbReference>
<keyword evidence="2" id="KW-0479">Metal-binding</keyword>
<feature type="binding site" evidence="2">
    <location>
        <position position="105"/>
    </location>
    <ligand>
        <name>Zn(2+)</name>
        <dbReference type="ChEBI" id="CHEBI:29105"/>
        <label>2</label>
    </ligand>
</feature>
<keyword evidence="2" id="KW-0862">Zinc</keyword>
<dbReference type="EMBL" id="ABCC02000039">
    <property type="protein sequence ID" value="EDP14643.1"/>
    <property type="molecule type" value="Genomic_DNA"/>
</dbReference>
<dbReference type="Gene3D" id="3.30.1360.130">
    <property type="entry name" value="Dipeptide transport protein"/>
    <property type="match status" value="1"/>
</dbReference>
<dbReference type="CDD" id="cd08770">
    <property type="entry name" value="DAP_dppA_3"/>
    <property type="match status" value="1"/>
</dbReference>
<evidence type="ECO:0000256" key="1">
    <source>
        <dbReference type="PIRSR" id="PIRSR015853-1"/>
    </source>
</evidence>
<feature type="active site" description="Nucleophile" evidence="1">
    <location>
        <position position="117"/>
    </location>
</feature>
<protein>
    <recommendedName>
        <fullName evidence="5">D-aminopeptidase</fullName>
    </recommendedName>
</protein>
<evidence type="ECO:0000313" key="3">
    <source>
        <dbReference type="EMBL" id="EDP14643.1"/>
    </source>
</evidence>
<feature type="binding site" evidence="2">
    <location>
        <position position="10"/>
    </location>
    <ligand>
        <name>Zn(2+)</name>
        <dbReference type="ChEBI" id="CHEBI:29105"/>
        <label>1</label>
    </ligand>
</feature>
<name>A8RYP3_ENTBW</name>
<reference evidence="3 4" key="1">
    <citation type="submission" date="2007-08" db="EMBL/GenBank/DDBJ databases">
        <authorList>
            <person name="Fulton L."/>
            <person name="Clifton S."/>
            <person name="Fulton B."/>
            <person name="Xu J."/>
            <person name="Minx P."/>
            <person name="Pepin K.H."/>
            <person name="Johnson M."/>
            <person name="Thiruvilangam P."/>
            <person name="Bhonagiri V."/>
            <person name="Nash W.E."/>
            <person name="Mardis E.R."/>
            <person name="Wilson R.K."/>
        </authorList>
    </citation>
    <scope>NUCLEOTIDE SEQUENCE [LARGE SCALE GENOMIC DNA]</scope>
    <source>
        <strain evidence="4">ATCC BAA-613 / DSM 15670 / CCUG 46953 / JCM 12243 / WAL 16351</strain>
    </source>
</reference>
<accession>A8RYP3</accession>
<dbReference type="eggNOG" id="COG2362">
    <property type="taxonomic scope" value="Bacteria"/>
</dbReference>
<evidence type="ECO:0008006" key="5">
    <source>
        <dbReference type="Google" id="ProtNLM"/>
    </source>
</evidence>
<organism evidence="3 4">
    <name type="scientific">Enterocloster bolteae (strain ATCC BAA-613 / DSM 15670 / CCUG 46953 / JCM 12243 / WAL 16351)</name>
    <name type="common">Clostridium bolteae</name>
    <dbReference type="NCBI Taxonomy" id="411902"/>
    <lineage>
        <taxon>Bacteria</taxon>
        <taxon>Bacillati</taxon>
        <taxon>Bacillota</taxon>
        <taxon>Clostridia</taxon>
        <taxon>Lachnospirales</taxon>
        <taxon>Lachnospiraceae</taxon>
        <taxon>Enterocloster</taxon>
    </lineage>
</organism>
<dbReference type="InterPro" id="IPR036177">
    <property type="entry name" value="Peptidase_M55_sf"/>
</dbReference>
<reference evidence="3 4" key="2">
    <citation type="submission" date="2007-09" db="EMBL/GenBank/DDBJ databases">
        <title>Draft genome sequence of Clostridium bolteae (ATCC BAA-613).</title>
        <authorList>
            <person name="Sudarsanam P."/>
            <person name="Ley R."/>
            <person name="Guruge J."/>
            <person name="Turnbaugh P.J."/>
            <person name="Mahowald M."/>
            <person name="Liep D."/>
            <person name="Gordon J."/>
        </authorList>
    </citation>
    <scope>NUCLEOTIDE SEQUENCE [LARGE SCALE GENOMIC DNA]</scope>
    <source>
        <strain evidence="4">ATCC BAA-613 / DSM 15670 / CCUG 46953 / JCM 12243 / WAL 16351</strain>
    </source>
</reference>
<dbReference type="GO" id="GO:0046872">
    <property type="term" value="F:metal ion binding"/>
    <property type="evidence" value="ECO:0007669"/>
    <property type="project" value="UniProtKB-KW"/>
</dbReference>
<dbReference type="HOGENOM" id="CLU_086038_2_0_9"/>
<dbReference type="SUPFAM" id="SSF63992">
    <property type="entry name" value="Dipeptide transport protein"/>
    <property type="match status" value="1"/>
</dbReference>
<dbReference type="PaxDb" id="411902-CLOBOL_05185"/>
<dbReference type="PIRSF" id="PIRSF015853">
    <property type="entry name" value="Pep_DppA"/>
    <property type="match status" value="1"/>
</dbReference>
<evidence type="ECO:0000313" key="4">
    <source>
        <dbReference type="Proteomes" id="UP000005396"/>
    </source>
</evidence>
<dbReference type="Gene3D" id="3.40.50.10780">
    <property type="entry name" value="Dipeptide transport protein"/>
    <property type="match status" value="1"/>
</dbReference>
<evidence type="ECO:0000256" key="2">
    <source>
        <dbReference type="PIRSR" id="PIRSR015853-2"/>
    </source>
</evidence>
<dbReference type="RefSeq" id="WP_002569472.1">
    <property type="nucleotide sequence ID" value="NZ_DS480694.1"/>
</dbReference>
<feature type="binding site" evidence="2">
    <location>
        <position position="136"/>
    </location>
    <ligand>
        <name>Zn(2+)</name>
        <dbReference type="ChEBI" id="CHEBI:29105"/>
        <label>2</label>
    </ligand>
</feature>
<gene>
    <name evidence="3" type="ORF">CLOBOL_05185</name>
</gene>
<dbReference type="AlphaFoldDB" id="A8RYP3"/>
<feature type="binding site" evidence="2">
    <location>
        <position position="8"/>
    </location>
    <ligand>
        <name>Zn(2+)</name>
        <dbReference type="ChEBI" id="CHEBI:29105"/>
        <label>1</label>
    </ligand>
</feature>
<dbReference type="InterPro" id="IPR027476">
    <property type="entry name" value="DppA_N"/>
</dbReference>
<comment type="caution">
    <text evidence="3">The sequence shown here is derived from an EMBL/GenBank/DDBJ whole genome shotgun (WGS) entry which is preliminary data.</text>
</comment>
<proteinExistence type="predicted"/>
<dbReference type="Pfam" id="PF04951">
    <property type="entry name" value="Peptidase_M55"/>
    <property type="match status" value="1"/>
</dbReference>
<feature type="binding site" evidence="2">
    <location>
        <position position="8"/>
    </location>
    <ligand>
        <name>Zn(2+)</name>
        <dbReference type="ChEBI" id="CHEBI:29105"/>
        <label>2</label>
    </ligand>
</feature>
<dbReference type="InterPro" id="IPR007035">
    <property type="entry name" value="Peptidase_M55"/>
</dbReference>
<feature type="binding site" evidence="2">
    <location>
        <position position="60"/>
    </location>
    <ligand>
        <name>Zn(2+)</name>
        <dbReference type="ChEBI" id="CHEBI:29105"/>
        <label>2</label>
    </ligand>
</feature>
<sequence length="267" mass="29306">MKVYISVDIEGTANAVGWDSTAPGGLDYERNRLEMTKEAVAAARGAHAAGADEIVIKDAHGHGNNILPEYMPEYVELIRSYTYAPDVMVEGIDESFDAAFYVGYHSAAGCEGNNLAHTISHSKVHSIKVNGEIASEFMIYSYMAAYRNVPSVLLTGDRSLCQTGKKYHPCLVTVPVKDDIGGRNRGISGELACKQIEKAAKHALEQDLAEARIVLPGHFDVELCFKDHTLAKSGSYYPGATQKDPYTITFQSDDWYDVGRFLIFTIL</sequence>